<dbReference type="InterPro" id="IPR014434">
    <property type="entry name" value="Monothiol_GRX"/>
</dbReference>
<dbReference type="Gene3D" id="3.40.30.10">
    <property type="entry name" value="Glutaredoxin"/>
    <property type="match status" value="1"/>
</dbReference>
<evidence type="ECO:0000313" key="10">
    <source>
        <dbReference type="EMBL" id="SDY03594.1"/>
    </source>
</evidence>
<keyword evidence="4 8" id="KW-0408">Iron</keyword>
<evidence type="ECO:0000256" key="5">
    <source>
        <dbReference type="ARBA" id="ARBA00023014"/>
    </source>
</evidence>
<dbReference type="CDD" id="cd03028">
    <property type="entry name" value="GRX_PICOT_like"/>
    <property type="match status" value="1"/>
</dbReference>
<dbReference type="RefSeq" id="WP_091333992.1">
    <property type="nucleotide sequence ID" value="NZ_FNOW01000025.1"/>
</dbReference>
<dbReference type="GO" id="GO:0046872">
    <property type="term" value="F:metal ion binding"/>
    <property type="evidence" value="ECO:0007669"/>
    <property type="project" value="UniProtKB-KW"/>
</dbReference>
<evidence type="ECO:0000313" key="11">
    <source>
        <dbReference type="Proteomes" id="UP000198672"/>
    </source>
</evidence>
<reference evidence="11" key="1">
    <citation type="submission" date="2016-10" db="EMBL/GenBank/DDBJ databases">
        <authorList>
            <person name="Varghese N."/>
            <person name="Submissions S."/>
        </authorList>
    </citation>
    <scope>NUCLEOTIDE SEQUENCE [LARGE SCALE GENOMIC DNA]</scope>
    <source>
        <strain evidence="11">DSM 173</strain>
    </source>
</reference>
<dbReference type="PROSITE" id="PS51354">
    <property type="entry name" value="GLUTAREDOXIN_2"/>
    <property type="match status" value="1"/>
</dbReference>
<sequence length="119" mass="13425">MDILERIGEQVKSNPVVIYMKGTPQFPQCGFSTRAVQALQQCEVPFAYVNVLQDPEIFEHLPRFADWPTFPQIYIDGELIGGCDITLELHANGELKPMMEQAVAKAAGCQVPRDYRHAF</sequence>
<evidence type="ECO:0000256" key="7">
    <source>
        <dbReference type="PIRNR" id="PIRNR005894"/>
    </source>
</evidence>
<gene>
    <name evidence="10" type="ORF">SAMN05421644_12535</name>
</gene>
<proteinExistence type="inferred from homology"/>
<dbReference type="OrthoDB" id="9804115at2"/>
<dbReference type="InterPro" id="IPR004480">
    <property type="entry name" value="Monothiol_GRX-rel"/>
</dbReference>
<evidence type="ECO:0000256" key="6">
    <source>
        <dbReference type="ARBA" id="ARBA00023284"/>
    </source>
</evidence>
<dbReference type="PANTHER" id="PTHR10293">
    <property type="entry name" value="GLUTAREDOXIN FAMILY MEMBER"/>
    <property type="match status" value="1"/>
</dbReference>
<evidence type="ECO:0000256" key="3">
    <source>
        <dbReference type="ARBA" id="ARBA00022723"/>
    </source>
</evidence>
<dbReference type="Proteomes" id="UP000198672">
    <property type="component" value="Unassembled WGS sequence"/>
</dbReference>
<keyword evidence="6" id="KW-0676">Redox-active center</keyword>
<protein>
    <recommendedName>
        <fullName evidence="7">Glutaredoxin</fullName>
    </recommendedName>
</protein>
<dbReference type="PANTHER" id="PTHR10293:SF72">
    <property type="entry name" value="MONOTHIOL GLUTAREDOXIN-S14, CHLOROPLASTIC"/>
    <property type="match status" value="1"/>
</dbReference>
<feature type="domain" description="Glutaredoxin" evidence="9">
    <location>
        <begin position="16"/>
        <end position="80"/>
    </location>
</feature>
<keyword evidence="3 8" id="KW-0479">Metal-binding</keyword>
<keyword evidence="11" id="KW-1185">Reference proteome</keyword>
<dbReference type="EMBL" id="FNOW01000025">
    <property type="protein sequence ID" value="SDY03594.1"/>
    <property type="molecule type" value="Genomic_DNA"/>
</dbReference>
<dbReference type="SUPFAM" id="SSF52833">
    <property type="entry name" value="Thioredoxin-like"/>
    <property type="match status" value="1"/>
</dbReference>
<dbReference type="GO" id="GO:0015036">
    <property type="term" value="F:disulfide oxidoreductase activity"/>
    <property type="evidence" value="ECO:0007669"/>
    <property type="project" value="InterPro"/>
</dbReference>
<evidence type="ECO:0000256" key="4">
    <source>
        <dbReference type="ARBA" id="ARBA00023004"/>
    </source>
</evidence>
<name>A0A1H3GM57_ALLWA</name>
<dbReference type="InterPro" id="IPR036249">
    <property type="entry name" value="Thioredoxin-like_sf"/>
</dbReference>
<keyword evidence="2 8" id="KW-0001">2Fe-2S</keyword>
<dbReference type="STRING" id="61595.SAMN05421644_12535"/>
<accession>A0A1H3GM57</accession>
<dbReference type="NCBIfam" id="TIGR00365">
    <property type="entry name" value="Grx4 family monothiol glutaredoxin"/>
    <property type="match status" value="1"/>
</dbReference>
<dbReference type="Pfam" id="PF00462">
    <property type="entry name" value="Glutaredoxin"/>
    <property type="match status" value="1"/>
</dbReference>
<feature type="binding site" evidence="8">
    <location>
        <position position="29"/>
    </location>
    <ligand>
        <name>[2Fe-2S] cluster</name>
        <dbReference type="ChEBI" id="CHEBI:190135"/>
        <note>ligand shared between dimeric partners</note>
    </ligand>
</feature>
<dbReference type="InterPro" id="IPR033658">
    <property type="entry name" value="GRX_PICOT-like"/>
</dbReference>
<dbReference type="PIRSF" id="PIRSF005894">
    <property type="entry name" value="Monothiol_GRX"/>
    <property type="match status" value="1"/>
</dbReference>
<evidence type="ECO:0000259" key="9">
    <source>
        <dbReference type="Pfam" id="PF00462"/>
    </source>
</evidence>
<evidence type="ECO:0000256" key="1">
    <source>
        <dbReference type="ARBA" id="ARBA00009630"/>
    </source>
</evidence>
<evidence type="ECO:0000256" key="2">
    <source>
        <dbReference type="ARBA" id="ARBA00022714"/>
    </source>
</evidence>
<organism evidence="10 11">
    <name type="scientific">Allochromatium warmingii</name>
    <name type="common">Chromatium warmingii</name>
    <dbReference type="NCBI Taxonomy" id="61595"/>
    <lineage>
        <taxon>Bacteria</taxon>
        <taxon>Pseudomonadati</taxon>
        <taxon>Pseudomonadota</taxon>
        <taxon>Gammaproteobacteria</taxon>
        <taxon>Chromatiales</taxon>
        <taxon>Chromatiaceae</taxon>
        <taxon>Allochromatium</taxon>
    </lineage>
</organism>
<keyword evidence="5 8" id="KW-0411">Iron-sulfur</keyword>
<dbReference type="GO" id="GO:0051537">
    <property type="term" value="F:2 iron, 2 sulfur cluster binding"/>
    <property type="evidence" value="ECO:0007669"/>
    <property type="project" value="UniProtKB-KW"/>
</dbReference>
<dbReference type="AlphaFoldDB" id="A0A1H3GM57"/>
<comment type="similarity">
    <text evidence="1 7">Belongs to the glutaredoxin family. Monothiol subfamily.</text>
</comment>
<dbReference type="FunFam" id="3.40.30.10:FF:000005">
    <property type="entry name" value="Glutaredoxin 5"/>
    <property type="match status" value="1"/>
</dbReference>
<dbReference type="InterPro" id="IPR002109">
    <property type="entry name" value="Glutaredoxin"/>
</dbReference>
<evidence type="ECO:0000256" key="8">
    <source>
        <dbReference type="PIRSR" id="PIRSR005894-2"/>
    </source>
</evidence>